<feature type="region of interest" description="Disordered" evidence="1">
    <location>
        <begin position="53"/>
        <end position="86"/>
    </location>
</feature>
<proteinExistence type="predicted"/>
<accession>A0A0G4HLM4</accession>
<feature type="compositionally biased region" description="Basic and acidic residues" evidence="1">
    <location>
        <begin position="369"/>
        <end position="381"/>
    </location>
</feature>
<gene>
    <name evidence="2" type="ORF">Cvel_28871</name>
</gene>
<sequence>MSWGDLEGNCVLLVCKFSDISSVRSLLFSHSAFFSLLFPAALNSRPCVEALTNSLSNSRHPDRGSPIGNDERPVEPSKEEGEGRCKKREVETARLVLTDLLNEHLGSAFVATCLEALSPELLFIAASETPRHILKAQAAVMEHTLSLPQSVQSVTWGKNVQHDARGVWMDSVFDLGRFAAAWVLRASSTDRFRQGAQRRWREGRGCGLFREALLRLCRKREVPLVQHALAFAQNTSNHLEIYDVWQEGFVEWPKVPRKRSALEFLLEDFLDDHWLPLLVETSTREDSSCGVSPPSSEREGVKNENGRETNTGQLECSVKICRESSERKDTPQSSSAFHSDPPHSNGRENESERDSARREAKCTGSENCVHMEEGPSGDRMKIPMSPQETPTHTHPAPKAEAEMPADDSARSAVSRWALRRDEREQNCSRESPSNFAPLPLSISSTSYSSSSSHTANAHPSPVEFKPSYQSNSIGSSLSKLQSNSRAPSTMEGASSKVGGEGEGEGGVSEFVSRESSQLTELKECLKRLDRDVRDAGREAVDLTVSPPADVPVPSSHWWFFLGPARSVFH</sequence>
<evidence type="ECO:0000313" key="2">
    <source>
        <dbReference type="EMBL" id="CEM45074.1"/>
    </source>
</evidence>
<dbReference type="EMBL" id="CDMZ01003093">
    <property type="protein sequence ID" value="CEM45074.1"/>
    <property type="molecule type" value="Genomic_DNA"/>
</dbReference>
<feature type="compositionally biased region" description="Polar residues" evidence="1">
    <location>
        <begin position="467"/>
        <end position="487"/>
    </location>
</feature>
<evidence type="ECO:0000256" key="1">
    <source>
        <dbReference type="SAM" id="MobiDB-lite"/>
    </source>
</evidence>
<feature type="compositionally biased region" description="Basic and acidic residues" evidence="1">
    <location>
        <begin position="59"/>
        <end position="86"/>
    </location>
</feature>
<dbReference type="VEuPathDB" id="CryptoDB:Cvel_28871"/>
<name>A0A0G4HLM4_9ALVE</name>
<feature type="compositionally biased region" description="Basic and acidic residues" evidence="1">
    <location>
        <begin position="296"/>
        <end position="307"/>
    </location>
</feature>
<feature type="compositionally biased region" description="Basic and acidic residues" evidence="1">
    <location>
        <begin position="418"/>
        <end position="427"/>
    </location>
</feature>
<protein>
    <submittedName>
        <fullName evidence="2">Uncharacterized protein</fullName>
    </submittedName>
</protein>
<feature type="compositionally biased region" description="Basic and acidic residues" evidence="1">
    <location>
        <begin position="345"/>
        <end position="361"/>
    </location>
</feature>
<feature type="region of interest" description="Disordered" evidence="1">
    <location>
        <begin position="285"/>
        <end position="311"/>
    </location>
</feature>
<organism evidence="2">
    <name type="scientific">Chromera velia CCMP2878</name>
    <dbReference type="NCBI Taxonomy" id="1169474"/>
    <lineage>
        <taxon>Eukaryota</taxon>
        <taxon>Sar</taxon>
        <taxon>Alveolata</taxon>
        <taxon>Colpodellida</taxon>
        <taxon>Chromeraceae</taxon>
        <taxon>Chromera</taxon>
    </lineage>
</organism>
<feature type="compositionally biased region" description="Low complexity" evidence="1">
    <location>
        <begin position="507"/>
        <end position="516"/>
    </location>
</feature>
<feature type="compositionally biased region" description="Low complexity" evidence="1">
    <location>
        <begin position="441"/>
        <end position="452"/>
    </location>
</feature>
<feature type="region of interest" description="Disordered" evidence="1">
    <location>
        <begin position="323"/>
        <end position="517"/>
    </location>
</feature>
<dbReference type="AlphaFoldDB" id="A0A0G4HLM4"/>
<reference evidence="2" key="1">
    <citation type="submission" date="2014-11" db="EMBL/GenBank/DDBJ databases">
        <authorList>
            <person name="Otto D Thomas"/>
            <person name="Naeem Raeece"/>
        </authorList>
    </citation>
    <scope>NUCLEOTIDE SEQUENCE</scope>
</reference>